<name>A0A4Y3QQG5_MICTE</name>
<sequence length="111" mass="11672">MGMARGEACAVAEPACTWRVENPVSAFAAMGHAPFRGGGAGSRGAGPVRGVFGIGPGSHGGVVDDEMCGALLRAAPASRTPWRGWHGRARWYRDRVRIARLLLSGRDETLS</sequence>
<accession>A0A4Y3QQG5</accession>
<proteinExistence type="predicted"/>
<comment type="caution">
    <text evidence="1">The sequence shown here is derived from an EMBL/GenBank/DDBJ whole genome shotgun (WGS) entry which is preliminary data.</text>
</comment>
<dbReference type="AlphaFoldDB" id="A0A4Y3QQG5"/>
<dbReference type="Proteomes" id="UP000319525">
    <property type="component" value="Unassembled WGS sequence"/>
</dbReference>
<evidence type="ECO:0000313" key="2">
    <source>
        <dbReference type="Proteomes" id="UP000319525"/>
    </source>
</evidence>
<organism evidence="1 2">
    <name type="scientific">Microbacterium testaceum</name>
    <name type="common">Aureobacterium testaceum</name>
    <name type="synonym">Brevibacterium testaceum</name>
    <dbReference type="NCBI Taxonomy" id="2033"/>
    <lineage>
        <taxon>Bacteria</taxon>
        <taxon>Bacillati</taxon>
        <taxon>Actinomycetota</taxon>
        <taxon>Actinomycetes</taxon>
        <taxon>Micrococcales</taxon>
        <taxon>Microbacteriaceae</taxon>
        <taxon>Microbacterium</taxon>
    </lineage>
</organism>
<gene>
    <name evidence="1" type="ORF">MTE01_31040</name>
</gene>
<reference evidence="1 2" key="1">
    <citation type="submission" date="2019-06" db="EMBL/GenBank/DDBJ databases">
        <title>Whole genome shotgun sequence of Microbacterium testaceum NBRC 12675.</title>
        <authorList>
            <person name="Hosoyama A."/>
            <person name="Uohara A."/>
            <person name="Ohji S."/>
            <person name="Ichikawa N."/>
        </authorList>
    </citation>
    <scope>NUCLEOTIDE SEQUENCE [LARGE SCALE GENOMIC DNA]</scope>
    <source>
        <strain evidence="1 2">NBRC 12675</strain>
    </source>
</reference>
<evidence type="ECO:0000313" key="1">
    <source>
        <dbReference type="EMBL" id="GEB47159.1"/>
    </source>
</evidence>
<protein>
    <submittedName>
        <fullName evidence="1">Uncharacterized protein</fullName>
    </submittedName>
</protein>
<dbReference type="EMBL" id="BJML01000013">
    <property type="protein sequence ID" value="GEB47159.1"/>
    <property type="molecule type" value="Genomic_DNA"/>
</dbReference>